<evidence type="ECO:0000313" key="5">
    <source>
        <dbReference type="EMBL" id="CAF0745187.1"/>
    </source>
</evidence>
<dbReference type="GO" id="GO:0140268">
    <property type="term" value="C:endoplasmic reticulum-plasma membrane contact site"/>
    <property type="evidence" value="ECO:0007669"/>
    <property type="project" value="TreeGrafter"/>
</dbReference>
<name>A0A813P8N4_9BILA</name>
<dbReference type="EMBL" id="CAJOBC010000039">
    <property type="protein sequence ID" value="CAF3523913.1"/>
    <property type="molecule type" value="Genomic_DNA"/>
</dbReference>
<evidence type="ECO:0000256" key="3">
    <source>
        <dbReference type="SAM" id="MobiDB-lite"/>
    </source>
</evidence>
<dbReference type="AlphaFoldDB" id="A0A813P8N4"/>
<dbReference type="PANTHER" id="PTHR23319">
    <property type="entry name" value="GRAM DOMAIN CONTAINING 1B, ISOFORM E"/>
    <property type="match status" value="1"/>
</dbReference>
<dbReference type="Proteomes" id="UP000682733">
    <property type="component" value="Unassembled WGS sequence"/>
</dbReference>
<dbReference type="GO" id="GO:0032366">
    <property type="term" value="P:intracellular sterol transport"/>
    <property type="evidence" value="ECO:0007669"/>
    <property type="project" value="TreeGrafter"/>
</dbReference>
<keyword evidence="2" id="KW-0472">Membrane</keyword>
<dbReference type="PROSITE" id="PS51778">
    <property type="entry name" value="VAST"/>
    <property type="match status" value="1"/>
</dbReference>
<dbReference type="GO" id="GO:0005789">
    <property type="term" value="C:endoplasmic reticulum membrane"/>
    <property type="evidence" value="ECO:0007669"/>
    <property type="project" value="TreeGrafter"/>
</dbReference>
<evidence type="ECO:0000256" key="1">
    <source>
        <dbReference type="ARBA" id="ARBA00004370"/>
    </source>
</evidence>
<evidence type="ECO:0000256" key="2">
    <source>
        <dbReference type="ARBA" id="ARBA00023136"/>
    </source>
</evidence>
<evidence type="ECO:0000259" key="4">
    <source>
        <dbReference type="PROSITE" id="PS51778"/>
    </source>
</evidence>
<comment type="subcellular location">
    <subcellularLocation>
        <location evidence="1">Membrane</location>
    </subcellularLocation>
</comment>
<dbReference type="GO" id="GO:0120015">
    <property type="term" value="F:sterol transfer activity"/>
    <property type="evidence" value="ECO:0007669"/>
    <property type="project" value="TreeGrafter"/>
</dbReference>
<gene>
    <name evidence="5" type="ORF">GPM918_LOCUS499</name>
    <name evidence="6" type="ORF">OVA965_LOCUS2789</name>
    <name evidence="7" type="ORF">SRO942_LOCUS500</name>
    <name evidence="8" type="ORF">TMI583_LOCUS2788</name>
</gene>
<proteinExistence type="predicted"/>
<protein>
    <recommendedName>
        <fullName evidence="4">VASt domain-containing protein</fullName>
    </recommendedName>
</protein>
<sequence>MSLCCHANHDPSCPDVPVPPEIFSNVLQDTTKCKTKKGKKKKRVAPLAINRRTNSSESDEEDNGIPSPPPVNNCYLAKCPCETHLHKQLVERNYQLSVEKLFDLIFGDNEFVRTYRSAQRIYDDHATEWTINPQSQNRERVVTSKIPFVSVLGNSTISSTEKQVIRNEKKYSYYIVDNDIYNTGVKFGDTFYVALRYCLVQTAVNHSNLRITAEVRYLKTVIGFMKNLIEKNAIAAIQVSLQDLSIIDSI</sequence>
<feature type="compositionally biased region" description="Basic residues" evidence="3">
    <location>
        <begin position="33"/>
        <end position="44"/>
    </location>
</feature>
<comment type="caution">
    <text evidence="5">The sequence shown here is derived from an EMBL/GenBank/DDBJ whole genome shotgun (WGS) entry which is preliminary data.</text>
</comment>
<dbReference type="Proteomes" id="UP000677228">
    <property type="component" value="Unassembled WGS sequence"/>
</dbReference>
<dbReference type="PANTHER" id="PTHR23319:SF4">
    <property type="entry name" value="GRAM DOMAIN CONTAINING 1B, ISOFORM E"/>
    <property type="match status" value="1"/>
</dbReference>
<dbReference type="Proteomes" id="UP000681722">
    <property type="component" value="Unassembled WGS sequence"/>
</dbReference>
<evidence type="ECO:0000313" key="9">
    <source>
        <dbReference type="Proteomes" id="UP000663829"/>
    </source>
</evidence>
<dbReference type="GO" id="GO:0005886">
    <property type="term" value="C:plasma membrane"/>
    <property type="evidence" value="ECO:0007669"/>
    <property type="project" value="TreeGrafter"/>
</dbReference>
<dbReference type="EMBL" id="CAJNOQ010000039">
    <property type="protein sequence ID" value="CAF0745187.1"/>
    <property type="molecule type" value="Genomic_DNA"/>
</dbReference>
<dbReference type="InterPro" id="IPR031968">
    <property type="entry name" value="VASt"/>
</dbReference>
<feature type="domain" description="VASt" evidence="4">
    <location>
        <begin position="85"/>
        <end position="245"/>
    </location>
</feature>
<dbReference type="EMBL" id="CAJNOK010000624">
    <property type="protein sequence ID" value="CAF0765512.1"/>
    <property type="molecule type" value="Genomic_DNA"/>
</dbReference>
<dbReference type="Proteomes" id="UP000663829">
    <property type="component" value="Unassembled WGS sequence"/>
</dbReference>
<dbReference type="GO" id="GO:0032934">
    <property type="term" value="F:sterol binding"/>
    <property type="evidence" value="ECO:0007669"/>
    <property type="project" value="TreeGrafter"/>
</dbReference>
<dbReference type="OrthoDB" id="2162691at2759"/>
<evidence type="ECO:0000313" key="7">
    <source>
        <dbReference type="EMBL" id="CAF3523913.1"/>
    </source>
</evidence>
<dbReference type="InterPro" id="IPR051482">
    <property type="entry name" value="Cholesterol_transport"/>
</dbReference>
<dbReference type="EMBL" id="CAJOBA010000624">
    <property type="protein sequence ID" value="CAF3545588.1"/>
    <property type="molecule type" value="Genomic_DNA"/>
</dbReference>
<accession>A0A813P8N4</accession>
<evidence type="ECO:0000313" key="6">
    <source>
        <dbReference type="EMBL" id="CAF0765512.1"/>
    </source>
</evidence>
<evidence type="ECO:0000313" key="8">
    <source>
        <dbReference type="EMBL" id="CAF3545588.1"/>
    </source>
</evidence>
<dbReference type="Pfam" id="PF16016">
    <property type="entry name" value="VASt"/>
    <property type="match status" value="1"/>
</dbReference>
<organism evidence="5 9">
    <name type="scientific">Didymodactylos carnosus</name>
    <dbReference type="NCBI Taxonomy" id="1234261"/>
    <lineage>
        <taxon>Eukaryota</taxon>
        <taxon>Metazoa</taxon>
        <taxon>Spiralia</taxon>
        <taxon>Gnathifera</taxon>
        <taxon>Rotifera</taxon>
        <taxon>Eurotatoria</taxon>
        <taxon>Bdelloidea</taxon>
        <taxon>Philodinida</taxon>
        <taxon>Philodinidae</taxon>
        <taxon>Didymodactylos</taxon>
    </lineage>
</organism>
<keyword evidence="9" id="KW-1185">Reference proteome</keyword>
<feature type="region of interest" description="Disordered" evidence="3">
    <location>
        <begin position="33"/>
        <end position="67"/>
    </location>
</feature>
<reference evidence="5" key="1">
    <citation type="submission" date="2021-02" db="EMBL/GenBank/DDBJ databases">
        <authorList>
            <person name="Nowell W R."/>
        </authorList>
    </citation>
    <scope>NUCLEOTIDE SEQUENCE</scope>
</reference>